<dbReference type="Gene3D" id="2.40.10.10">
    <property type="entry name" value="Trypsin-like serine proteases"/>
    <property type="match status" value="1"/>
</dbReference>
<organism evidence="7 8">
    <name type="scientific">Loxostege sticticalis</name>
    <name type="common">Beet webworm moth</name>
    <dbReference type="NCBI Taxonomy" id="481309"/>
    <lineage>
        <taxon>Eukaryota</taxon>
        <taxon>Metazoa</taxon>
        <taxon>Ecdysozoa</taxon>
        <taxon>Arthropoda</taxon>
        <taxon>Hexapoda</taxon>
        <taxon>Insecta</taxon>
        <taxon>Pterygota</taxon>
        <taxon>Neoptera</taxon>
        <taxon>Endopterygota</taxon>
        <taxon>Lepidoptera</taxon>
        <taxon>Glossata</taxon>
        <taxon>Ditrysia</taxon>
        <taxon>Pyraloidea</taxon>
        <taxon>Crambidae</taxon>
        <taxon>Pyraustinae</taxon>
        <taxon>Loxostege</taxon>
    </lineage>
</organism>
<dbReference type="GO" id="GO:0006508">
    <property type="term" value="P:proteolysis"/>
    <property type="evidence" value="ECO:0007669"/>
    <property type="project" value="UniProtKB-KW"/>
</dbReference>
<dbReference type="PROSITE" id="PS50240">
    <property type="entry name" value="TRYPSIN_DOM"/>
    <property type="match status" value="1"/>
</dbReference>
<dbReference type="InterPro" id="IPR009003">
    <property type="entry name" value="Peptidase_S1_PA"/>
</dbReference>
<keyword evidence="4" id="KW-1015">Disulfide bond</keyword>
<evidence type="ECO:0000313" key="8">
    <source>
        <dbReference type="Proteomes" id="UP001549921"/>
    </source>
</evidence>
<accession>A0ABD0SDB8</accession>
<feature type="compositionally biased region" description="Low complexity" evidence="5">
    <location>
        <begin position="273"/>
        <end position="293"/>
    </location>
</feature>
<dbReference type="EMBL" id="JBEDNZ010000023">
    <property type="protein sequence ID" value="KAL0812047.1"/>
    <property type="molecule type" value="Genomic_DNA"/>
</dbReference>
<keyword evidence="1" id="KW-0645">Protease</keyword>
<dbReference type="Pfam" id="PF00089">
    <property type="entry name" value="Trypsin"/>
    <property type="match status" value="1"/>
</dbReference>
<dbReference type="GO" id="GO:0008236">
    <property type="term" value="F:serine-type peptidase activity"/>
    <property type="evidence" value="ECO:0007669"/>
    <property type="project" value="UniProtKB-KW"/>
</dbReference>
<evidence type="ECO:0000313" key="7">
    <source>
        <dbReference type="EMBL" id="KAL0812047.1"/>
    </source>
</evidence>
<dbReference type="PANTHER" id="PTHR24276:SF91">
    <property type="entry name" value="AT26814P-RELATED"/>
    <property type="match status" value="1"/>
</dbReference>
<comment type="caution">
    <text evidence="7">The sequence shown here is derived from an EMBL/GenBank/DDBJ whole genome shotgun (WGS) entry which is preliminary data.</text>
</comment>
<gene>
    <name evidence="7" type="ORF">ABMA28_009438</name>
</gene>
<dbReference type="Proteomes" id="UP001549921">
    <property type="component" value="Unassembled WGS sequence"/>
</dbReference>
<feature type="region of interest" description="Disordered" evidence="5">
    <location>
        <begin position="30"/>
        <end position="49"/>
    </location>
</feature>
<reference evidence="7 8" key="1">
    <citation type="submission" date="2024-06" db="EMBL/GenBank/DDBJ databases">
        <title>A chromosome-level genome assembly of beet webworm, Loxostege sticticalis.</title>
        <authorList>
            <person name="Zhang Y."/>
        </authorList>
    </citation>
    <scope>NUCLEOTIDE SEQUENCE [LARGE SCALE GENOMIC DNA]</scope>
    <source>
        <strain evidence="7">AQ028</strain>
        <tissue evidence="7">Male pupae</tissue>
    </source>
</reference>
<dbReference type="InterPro" id="IPR001254">
    <property type="entry name" value="Trypsin_dom"/>
</dbReference>
<keyword evidence="2" id="KW-0378">Hydrolase</keyword>
<name>A0ABD0SDB8_LOXSC</name>
<evidence type="ECO:0000256" key="3">
    <source>
        <dbReference type="ARBA" id="ARBA00022825"/>
    </source>
</evidence>
<dbReference type="PANTHER" id="PTHR24276">
    <property type="entry name" value="POLYSERASE-RELATED"/>
    <property type="match status" value="1"/>
</dbReference>
<dbReference type="InterPro" id="IPR043504">
    <property type="entry name" value="Peptidase_S1_PA_chymotrypsin"/>
</dbReference>
<dbReference type="AlphaFoldDB" id="A0ABD0SDB8"/>
<evidence type="ECO:0000256" key="5">
    <source>
        <dbReference type="SAM" id="MobiDB-lite"/>
    </source>
</evidence>
<feature type="region of interest" description="Disordered" evidence="5">
    <location>
        <begin position="272"/>
        <end position="296"/>
    </location>
</feature>
<evidence type="ECO:0000256" key="1">
    <source>
        <dbReference type="ARBA" id="ARBA00022670"/>
    </source>
</evidence>
<evidence type="ECO:0000259" key="6">
    <source>
        <dbReference type="PROSITE" id="PS50240"/>
    </source>
</evidence>
<evidence type="ECO:0000256" key="4">
    <source>
        <dbReference type="ARBA" id="ARBA00023157"/>
    </source>
</evidence>
<evidence type="ECO:0000256" key="2">
    <source>
        <dbReference type="ARBA" id="ARBA00022801"/>
    </source>
</evidence>
<sequence>MLNKLVPTKMWSRVVVVAFAVSFHHAAGKIGSHQDSDESDPEFDDSGERVGPAVTQIEQHPYAASLLKNDTYTCGATVLNKYWLLTSSKCFDSDVISSYVTHKNLANFTVRIGSSYSNKGGTVYKIKMLINNFDMKVSAVKLTTSLGFGPRVQSVQLPEPDYDVSLGYLATIIAWTPTGHIRVVNTPIIDPSLCEPYTRMLPGNYICTGGVQDPNRHFCRRDHGGAVIQNNTLVGIATFLHSCAVYTKVHAFPRIASFSRWLDSVIWDEESRPTTPTVTTTTQKAKQPATNATELPTESQTYFADPRRFLLTLPFDPINVPLEPAEDNSVIPRMSLYESYLQSFARAKTSTTLSPKQKELERRAWLHQFGKIMGQDQPVKRRYGNYDYN</sequence>
<keyword evidence="3" id="KW-0720">Serine protease</keyword>
<feature type="domain" description="Peptidase S1" evidence="6">
    <location>
        <begin position="49"/>
        <end position="267"/>
    </location>
</feature>
<dbReference type="SMART" id="SM00020">
    <property type="entry name" value="Tryp_SPc"/>
    <property type="match status" value="1"/>
</dbReference>
<dbReference type="InterPro" id="IPR050430">
    <property type="entry name" value="Peptidase_S1"/>
</dbReference>
<protein>
    <recommendedName>
        <fullName evidence="6">Peptidase S1 domain-containing protein</fullName>
    </recommendedName>
</protein>
<proteinExistence type="predicted"/>
<dbReference type="SUPFAM" id="SSF50494">
    <property type="entry name" value="Trypsin-like serine proteases"/>
    <property type="match status" value="1"/>
</dbReference>